<dbReference type="GO" id="GO:0046872">
    <property type="term" value="F:metal ion binding"/>
    <property type="evidence" value="ECO:0007669"/>
    <property type="project" value="InterPro"/>
</dbReference>
<dbReference type="InterPro" id="IPR004843">
    <property type="entry name" value="Calcineurin-like_PHP"/>
</dbReference>
<evidence type="ECO:0000256" key="3">
    <source>
        <dbReference type="RuleBase" id="RU361203"/>
    </source>
</evidence>
<evidence type="ECO:0000313" key="8">
    <source>
        <dbReference type="Proteomes" id="UP000038040"/>
    </source>
</evidence>
<dbReference type="InterPro" id="IPR025733">
    <property type="entry name" value="PAPs_C"/>
</dbReference>
<comment type="similarity">
    <text evidence="3">Belongs to the metallophosphoesterase superfamily. Purple acid phosphatase family.</text>
</comment>
<evidence type="ECO:0000259" key="4">
    <source>
        <dbReference type="Pfam" id="PF00149"/>
    </source>
</evidence>
<dbReference type="Proteomes" id="UP000038040">
    <property type="component" value="Unplaced"/>
</dbReference>
<organism evidence="8 10">
    <name type="scientific">Dracunculus medinensis</name>
    <name type="common">Guinea worm</name>
    <dbReference type="NCBI Taxonomy" id="318479"/>
    <lineage>
        <taxon>Eukaryota</taxon>
        <taxon>Metazoa</taxon>
        <taxon>Ecdysozoa</taxon>
        <taxon>Nematoda</taxon>
        <taxon>Chromadorea</taxon>
        <taxon>Rhabditida</taxon>
        <taxon>Spirurina</taxon>
        <taxon>Dracunculoidea</taxon>
        <taxon>Dracunculidae</taxon>
        <taxon>Dracunculus</taxon>
    </lineage>
</organism>
<dbReference type="AlphaFoldDB" id="A0A0N4U4A4"/>
<reference evidence="7 9" key="2">
    <citation type="submission" date="2018-11" db="EMBL/GenBank/DDBJ databases">
        <authorList>
            <consortium name="Pathogen Informatics"/>
        </authorList>
    </citation>
    <scope>NUCLEOTIDE SEQUENCE [LARGE SCALE GENOMIC DNA]</scope>
</reference>
<dbReference type="STRING" id="318479.A0A0N4U4A4"/>
<dbReference type="GO" id="GO:0003993">
    <property type="term" value="F:acid phosphatase activity"/>
    <property type="evidence" value="ECO:0007669"/>
    <property type="project" value="UniProtKB-EC"/>
</dbReference>
<feature type="domain" description="Purple acid phosphatase N-terminal" evidence="6">
    <location>
        <begin position="42"/>
        <end position="132"/>
    </location>
</feature>
<dbReference type="InterPro" id="IPR008963">
    <property type="entry name" value="Purple_acid_Pase-like_N"/>
</dbReference>
<proteinExistence type="inferred from homology"/>
<dbReference type="InterPro" id="IPR015914">
    <property type="entry name" value="PAPs_N"/>
</dbReference>
<dbReference type="SUPFAM" id="SSF56300">
    <property type="entry name" value="Metallo-dependent phosphatases"/>
    <property type="match status" value="1"/>
</dbReference>
<comment type="catalytic activity">
    <reaction evidence="3">
        <text>a phosphate monoester + H2O = an alcohol + phosphate</text>
        <dbReference type="Rhea" id="RHEA:15017"/>
        <dbReference type="ChEBI" id="CHEBI:15377"/>
        <dbReference type="ChEBI" id="CHEBI:30879"/>
        <dbReference type="ChEBI" id="CHEBI:43474"/>
        <dbReference type="ChEBI" id="CHEBI:67140"/>
        <dbReference type="EC" id="3.1.3.2"/>
    </reaction>
</comment>
<dbReference type="EC" id="3.1.3.2" evidence="3"/>
<keyword evidence="2" id="KW-0325">Glycoprotein</keyword>
<name>A0A0N4U4A4_DRAME</name>
<dbReference type="SUPFAM" id="SSF49363">
    <property type="entry name" value="Purple acid phosphatase, N-terminal domain"/>
    <property type="match status" value="1"/>
</dbReference>
<dbReference type="Proteomes" id="UP000274756">
    <property type="component" value="Unassembled WGS sequence"/>
</dbReference>
<dbReference type="Pfam" id="PF14008">
    <property type="entry name" value="Metallophos_C"/>
    <property type="match status" value="1"/>
</dbReference>
<sequence length="461" mass="53471">MRLILFLLIVSIDASRYSLNPERVTWWQIKGDSNQGPSYAQPEQVALSYGGDPTSMWITWVTFDDTFISIVEYGTDKFMWSKMGNTSLFIDGGLSRTKRYVHRVLLTNLKPGTRYIYHVGSEYGWSPIFTFKALAERSDGGFIYAVYGDLGNENARSLGKIQKEAQLGLIDVVLHIGDIAYNLDTDDGKFGDQFGRQIEPVAAYIPYMTVVGNHENAYNFSHFVNRYTMPDSEHNLFYSFDLGSAHFIAFSTEFYYFTDYGLEQIVNQWNWLNADLKRATKNRNERPWIITMGHRPMYCSNFDDDDCTKYESLVRVGLPGMHNYGLEKLFYTYGIDLEIWAHEHSYERMWPLYNRTIYNGTRGPYINPPAPVHVISGSAGCKENTDPFVEHPSPWSAFRSSNYGFSRMHIFNATHLYFEQIADEIEDSFWLIKEVHGPYRRSHAEKLKKIGTYVPYDYFHE</sequence>
<dbReference type="InterPro" id="IPR003961">
    <property type="entry name" value="FN3_dom"/>
</dbReference>
<evidence type="ECO:0000313" key="10">
    <source>
        <dbReference type="WBParaSite" id="DME_0000160101-mRNA-1"/>
    </source>
</evidence>
<dbReference type="Gene3D" id="2.60.40.380">
    <property type="entry name" value="Purple acid phosphatase-like, N-terminal"/>
    <property type="match status" value="1"/>
</dbReference>
<keyword evidence="1" id="KW-0732">Signal</keyword>
<keyword evidence="3" id="KW-0378">Hydrolase</keyword>
<feature type="domain" description="Calcineurin-like phosphoesterase" evidence="4">
    <location>
        <begin position="145"/>
        <end position="346"/>
    </location>
</feature>
<dbReference type="Pfam" id="PF16656">
    <property type="entry name" value="Pur_ac_phosph_N"/>
    <property type="match status" value="1"/>
</dbReference>
<gene>
    <name evidence="7" type="ORF">DME_LOCUS5961</name>
</gene>
<dbReference type="CDD" id="cd00839">
    <property type="entry name" value="MPP_PAPs"/>
    <property type="match status" value="1"/>
</dbReference>
<protein>
    <recommendedName>
        <fullName evidence="3">Purple acid phosphatase</fullName>
        <ecNumber evidence="3">3.1.3.2</ecNumber>
    </recommendedName>
</protein>
<dbReference type="CDD" id="cd00063">
    <property type="entry name" value="FN3"/>
    <property type="match status" value="1"/>
</dbReference>
<keyword evidence="9" id="KW-1185">Reference proteome</keyword>
<evidence type="ECO:0000313" key="7">
    <source>
        <dbReference type="EMBL" id="VDN55988.1"/>
    </source>
</evidence>
<dbReference type="EMBL" id="UYYG01001154">
    <property type="protein sequence ID" value="VDN55988.1"/>
    <property type="molecule type" value="Genomic_DNA"/>
</dbReference>
<dbReference type="OrthoDB" id="45007at2759"/>
<reference evidence="10" key="1">
    <citation type="submission" date="2017-02" db="UniProtKB">
        <authorList>
            <consortium name="WormBaseParasite"/>
        </authorList>
    </citation>
    <scope>IDENTIFICATION</scope>
</reference>
<dbReference type="Gene3D" id="3.60.21.10">
    <property type="match status" value="1"/>
</dbReference>
<evidence type="ECO:0000313" key="9">
    <source>
        <dbReference type="Proteomes" id="UP000274756"/>
    </source>
</evidence>
<evidence type="ECO:0000256" key="1">
    <source>
        <dbReference type="ARBA" id="ARBA00022729"/>
    </source>
</evidence>
<dbReference type="InterPro" id="IPR029052">
    <property type="entry name" value="Metallo-depent_PP-like"/>
</dbReference>
<evidence type="ECO:0000256" key="2">
    <source>
        <dbReference type="ARBA" id="ARBA00023180"/>
    </source>
</evidence>
<dbReference type="WBParaSite" id="DME_0000160101-mRNA-1">
    <property type="protein sequence ID" value="DME_0000160101-mRNA-1"/>
    <property type="gene ID" value="DME_0000160101"/>
</dbReference>
<evidence type="ECO:0000259" key="6">
    <source>
        <dbReference type="Pfam" id="PF16656"/>
    </source>
</evidence>
<feature type="domain" description="Purple acid phosphatase C-terminal" evidence="5">
    <location>
        <begin position="370"/>
        <end position="423"/>
    </location>
</feature>
<dbReference type="Pfam" id="PF00149">
    <property type="entry name" value="Metallophos"/>
    <property type="match status" value="1"/>
</dbReference>
<dbReference type="PANTHER" id="PTHR45867:SF3">
    <property type="entry name" value="ACID PHOSPHATASE TYPE 7"/>
    <property type="match status" value="1"/>
</dbReference>
<accession>A0A0N4U4A4</accession>
<dbReference type="InterPro" id="IPR041792">
    <property type="entry name" value="MPP_PAP"/>
</dbReference>
<dbReference type="PANTHER" id="PTHR45867">
    <property type="entry name" value="PURPLE ACID PHOSPHATASE"/>
    <property type="match status" value="1"/>
</dbReference>
<evidence type="ECO:0000259" key="5">
    <source>
        <dbReference type="Pfam" id="PF14008"/>
    </source>
</evidence>